<evidence type="ECO:0000313" key="3">
    <source>
        <dbReference type="EMBL" id="VAW96874.1"/>
    </source>
</evidence>
<protein>
    <recommendedName>
        <fullName evidence="2">Type IV pilin Tt1218-like domain-containing protein</fullName>
    </recommendedName>
</protein>
<dbReference type="EMBL" id="UOFV01000100">
    <property type="protein sequence ID" value="VAW96874.1"/>
    <property type="molecule type" value="Genomic_DNA"/>
</dbReference>
<evidence type="ECO:0000259" key="2">
    <source>
        <dbReference type="Pfam" id="PF22150"/>
    </source>
</evidence>
<dbReference type="Pfam" id="PF07963">
    <property type="entry name" value="N_methyl"/>
    <property type="match status" value="1"/>
</dbReference>
<dbReference type="InterPro" id="IPR054402">
    <property type="entry name" value="Tt1218-like_dom"/>
</dbReference>
<feature type="domain" description="Type IV pilin Tt1218-like" evidence="2">
    <location>
        <begin position="34"/>
        <end position="104"/>
    </location>
</feature>
<dbReference type="InterPro" id="IPR013362">
    <property type="entry name" value="Pilus_4_PilV"/>
</dbReference>
<proteinExistence type="predicted"/>
<organism evidence="3">
    <name type="scientific">hydrothermal vent metagenome</name>
    <dbReference type="NCBI Taxonomy" id="652676"/>
    <lineage>
        <taxon>unclassified sequences</taxon>
        <taxon>metagenomes</taxon>
        <taxon>ecological metagenomes</taxon>
    </lineage>
</organism>
<dbReference type="InterPro" id="IPR012902">
    <property type="entry name" value="N_methyl_site"/>
</dbReference>
<dbReference type="NCBIfam" id="TIGR02532">
    <property type="entry name" value="IV_pilin_GFxxxE"/>
    <property type="match status" value="1"/>
</dbReference>
<dbReference type="NCBIfam" id="TIGR02523">
    <property type="entry name" value="type_IV_pilV"/>
    <property type="match status" value="1"/>
</dbReference>
<name>A0A3B1ASC2_9ZZZZ</name>
<keyword evidence="1" id="KW-0812">Transmembrane</keyword>
<sequence length="171" mass="18272">MNQNRQTTMRGFTLIEVLVTLVVLAIGLLGLAGLQASSLKHNNNAYQRTQATFLAYDILDRMRANPMGVEAGSYNTIDTGGGPLSDPGCIDTSCDPATLATSDTFEWATRLTAVLPSGRGIIAGTNANAPFTVTVMWDDMRTGAIGTNCDPADPNDMICFSVTGQVLYNRF</sequence>
<gene>
    <name evidence="3" type="ORF">MNBD_GAMMA19-723</name>
</gene>
<dbReference type="AlphaFoldDB" id="A0A3B1ASC2"/>
<keyword evidence="1" id="KW-0472">Membrane</keyword>
<dbReference type="Pfam" id="PF22150">
    <property type="entry name" value="Tt1218-like"/>
    <property type="match status" value="1"/>
</dbReference>
<evidence type="ECO:0000256" key="1">
    <source>
        <dbReference type="SAM" id="Phobius"/>
    </source>
</evidence>
<feature type="transmembrane region" description="Helical" evidence="1">
    <location>
        <begin position="12"/>
        <end position="34"/>
    </location>
</feature>
<accession>A0A3B1ASC2</accession>
<keyword evidence="1" id="KW-1133">Transmembrane helix</keyword>
<reference evidence="3" key="1">
    <citation type="submission" date="2018-06" db="EMBL/GenBank/DDBJ databases">
        <authorList>
            <person name="Zhirakovskaya E."/>
        </authorList>
    </citation>
    <scope>NUCLEOTIDE SEQUENCE</scope>
</reference>